<accession>A0A3L8S0J8</accession>
<reference evidence="1 2" key="1">
    <citation type="journal article" date="2018" name="Proc. R. Soc. B">
        <title>A non-coding region near Follistatin controls head colour polymorphism in the Gouldian finch.</title>
        <authorList>
            <person name="Toomey M.B."/>
            <person name="Marques C.I."/>
            <person name="Andrade P."/>
            <person name="Araujo P.M."/>
            <person name="Sabatino S."/>
            <person name="Gazda M.A."/>
            <person name="Afonso S."/>
            <person name="Lopes R.J."/>
            <person name="Corbo J.C."/>
            <person name="Carneiro M."/>
        </authorList>
    </citation>
    <scope>NUCLEOTIDE SEQUENCE [LARGE SCALE GENOMIC DNA]</scope>
    <source>
        <strain evidence="1">Red01</strain>
        <tissue evidence="1">Muscle</tissue>
    </source>
</reference>
<evidence type="ECO:0000313" key="1">
    <source>
        <dbReference type="EMBL" id="RLV91527.1"/>
    </source>
</evidence>
<proteinExistence type="predicted"/>
<comment type="caution">
    <text evidence="1">The sequence shown here is derived from an EMBL/GenBank/DDBJ whole genome shotgun (WGS) entry which is preliminary data.</text>
</comment>
<keyword evidence="2" id="KW-1185">Reference proteome</keyword>
<dbReference type="Proteomes" id="UP000276834">
    <property type="component" value="Unassembled WGS sequence"/>
</dbReference>
<protein>
    <submittedName>
        <fullName evidence="1">Uncharacterized protein</fullName>
    </submittedName>
</protein>
<gene>
    <name evidence="1" type="ORF">DV515_00014080</name>
</gene>
<name>A0A3L8S0J8_CHLGU</name>
<organism evidence="1 2">
    <name type="scientific">Chloebia gouldiae</name>
    <name type="common">Gouldian finch</name>
    <name type="synonym">Erythrura gouldiae</name>
    <dbReference type="NCBI Taxonomy" id="44316"/>
    <lineage>
        <taxon>Eukaryota</taxon>
        <taxon>Metazoa</taxon>
        <taxon>Chordata</taxon>
        <taxon>Craniata</taxon>
        <taxon>Vertebrata</taxon>
        <taxon>Euteleostomi</taxon>
        <taxon>Archelosauria</taxon>
        <taxon>Archosauria</taxon>
        <taxon>Dinosauria</taxon>
        <taxon>Saurischia</taxon>
        <taxon>Theropoda</taxon>
        <taxon>Coelurosauria</taxon>
        <taxon>Aves</taxon>
        <taxon>Neognathae</taxon>
        <taxon>Neoaves</taxon>
        <taxon>Telluraves</taxon>
        <taxon>Australaves</taxon>
        <taxon>Passeriformes</taxon>
        <taxon>Passeroidea</taxon>
        <taxon>Passeridae</taxon>
        <taxon>Chloebia</taxon>
    </lineage>
</organism>
<evidence type="ECO:0000313" key="2">
    <source>
        <dbReference type="Proteomes" id="UP000276834"/>
    </source>
</evidence>
<dbReference type="AlphaFoldDB" id="A0A3L8S0J8"/>
<sequence length="332" mass="35839">MATSWTKAVLCPTRWLSSSGGCSPSPAEMNQLGKDPAGIFAPSLEALCGANLIVWQECGAVQSSSELCLPHGQPPVYIPVPTKLLSAPQQSSLKRQNSSKRLGSGAEMFGSRMLVSSKRCHPALKNSIDQEGSGFDEAHSKSQQMPAFSIIFEGLSLILIRFEIKQVPGITLSTQTITRKTCTFGADPPRTGSSGQDLLDFSSVEIPLAFPQLWTKLCSCQTELKNDLELLLAAEHPKSAHGWDLAEGKTPKEWFCPFCWMNPKGKGSNSTSYAHSGLCFLECCDSQPGKGGFPSCKSSAGNLQNLMELVRVEKERTQEVTARGIKEIPGSV</sequence>
<dbReference type="OrthoDB" id="10667435at2759"/>
<dbReference type="EMBL" id="QUSF01000111">
    <property type="protein sequence ID" value="RLV91527.1"/>
    <property type="molecule type" value="Genomic_DNA"/>
</dbReference>